<dbReference type="EMBL" id="RBNI01002447">
    <property type="protein sequence ID" value="RUP49284.1"/>
    <property type="molecule type" value="Genomic_DNA"/>
</dbReference>
<evidence type="ECO:0000313" key="2">
    <source>
        <dbReference type="Proteomes" id="UP000268093"/>
    </source>
</evidence>
<reference evidence="1 2" key="1">
    <citation type="journal article" date="2018" name="New Phytol.">
        <title>Phylogenomics of Endogonaceae and evolution of mycorrhizas within Mucoromycota.</title>
        <authorList>
            <person name="Chang Y."/>
            <person name="Desiro A."/>
            <person name="Na H."/>
            <person name="Sandor L."/>
            <person name="Lipzen A."/>
            <person name="Clum A."/>
            <person name="Barry K."/>
            <person name="Grigoriev I.V."/>
            <person name="Martin F.M."/>
            <person name="Stajich J.E."/>
            <person name="Smith M.E."/>
            <person name="Bonito G."/>
            <person name="Spatafora J.W."/>
        </authorList>
    </citation>
    <scope>NUCLEOTIDE SEQUENCE [LARGE SCALE GENOMIC DNA]</scope>
    <source>
        <strain evidence="1 2">GMNB39</strain>
    </source>
</reference>
<gene>
    <name evidence="1" type="ORF">BC936DRAFT_142885</name>
</gene>
<proteinExistence type="predicted"/>
<protein>
    <submittedName>
        <fullName evidence="1">Uncharacterized protein</fullName>
    </submittedName>
</protein>
<dbReference type="Proteomes" id="UP000268093">
    <property type="component" value="Unassembled WGS sequence"/>
</dbReference>
<name>A0A433DEP7_9FUNG</name>
<dbReference type="AlphaFoldDB" id="A0A433DEP7"/>
<keyword evidence="2" id="KW-1185">Reference proteome</keyword>
<sequence>MPPKVTDGLFSSSCNAVGFSYQKSYILNLHLSPSISGSTLGSTSTSGSTSGSTFGSISAFITSTHRKSGAGTCWAWNGIKSNKVYIDEPYICQTDPCTYSHKCYIYHKGHLCFEYT</sequence>
<evidence type="ECO:0000313" key="1">
    <source>
        <dbReference type="EMBL" id="RUP49284.1"/>
    </source>
</evidence>
<comment type="caution">
    <text evidence="1">The sequence shown here is derived from an EMBL/GenBank/DDBJ whole genome shotgun (WGS) entry which is preliminary data.</text>
</comment>
<accession>A0A433DEP7</accession>
<organism evidence="1 2">
    <name type="scientific">Jimgerdemannia flammicorona</name>
    <dbReference type="NCBI Taxonomy" id="994334"/>
    <lineage>
        <taxon>Eukaryota</taxon>
        <taxon>Fungi</taxon>
        <taxon>Fungi incertae sedis</taxon>
        <taxon>Mucoromycota</taxon>
        <taxon>Mucoromycotina</taxon>
        <taxon>Endogonomycetes</taxon>
        <taxon>Endogonales</taxon>
        <taxon>Endogonaceae</taxon>
        <taxon>Jimgerdemannia</taxon>
    </lineage>
</organism>